<organism evidence="1 2">
    <name type="scientific">Pieris macdunnoughi</name>
    <dbReference type="NCBI Taxonomy" id="345717"/>
    <lineage>
        <taxon>Eukaryota</taxon>
        <taxon>Metazoa</taxon>
        <taxon>Ecdysozoa</taxon>
        <taxon>Arthropoda</taxon>
        <taxon>Hexapoda</taxon>
        <taxon>Insecta</taxon>
        <taxon>Pterygota</taxon>
        <taxon>Neoptera</taxon>
        <taxon>Endopterygota</taxon>
        <taxon>Lepidoptera</taxon>
        <taxon>Glossata</taxon>
        <taxon>Ditrysia</taxon>
        <taxon>Papilionoidea</taxon>
        <taxon>Pieridae</taxon>
        <taxon>Pierinae</taxon>
        <taxon>Pieris</taxon>
    </lineage>
</organism>
<accession>A0A821XK25</accession>
<dbReference type="Proteomes" id="UP000663880">
    <property type="component" value="Unassembled WGS sequence"/>
</dbReference>
<reference evidence="1" key="1">
    <citation type="submission" date="2021-02" db="EMBL/GenBank/DDBJ databases">
        <authorList>
            <person name="Steward A R."/>
        </authorList>
    </citation>
    <scope>NUCLEOTIDE SEQUENCE</scope>
</reference>
<dbReference type="EMBL" id="CAJOBZ010000068">
    <property type="protein sequence ID" value="CAF4943934.1"/>
    <property type="molecule type" value="Genomic_DNA"/>
</dbReference>
<comment type="caution">
    <text evidence="1">The sequence shown here is derived from an EMBL/GenBank/DDBJ whole genome shotgun (WGS) entry which is preliminary data.</text>
</comment>
<keyword evidence="2" id="KW-1185">Reference proteome</keyword>
<gene>
    <name evidence="1" type="ORF">PMACD_LOCUS14991</name>
</gene>
<evidence type="ECO:0000313" key="1">
    <source>
        <dbReference type="EMBL" id="CAF4943934.1"/>
    </source>
</evidence>
<dbReference type="AlphaFoldDB" id="A0A821XK25"/>
<name>A0A821XK25_9NEOP</name>
<sequence>MATRRTIRQTESSQLGTSLTTIKHPVSLNTDLSTVTRRRQRTSAGTPQWAGQPVYRFFCFNPSNTYNSCKDRVLSKRVMAV</sequence>
<evidence type="ECO:0000313" key="2">
    <source>
        <dbReference type="Proteomes" id="UP000663880"/>
    </source>
</evidence>
<protein>
    <submittedName>
        <fullName evidence="1">Uncharacterized protein</fullName>
    </submittedName>
</protein>
<proteinExistence type="predicted"/>